<evidence type="ECO:0000256" key="5">
    <source>
        <dbReference type="ARBA" id="ARBA00022725"/>
    </source>
</evidence>
<feature type="transmembrane region" description="Helical" evidence="11">
    <location>
        <begin position="282"/>
        <end position="298"/>
    </location>
</feature>
<dbReference type="GO" id="GO:0004984">
    <property type="term" value="F:olfactory receptor activity"/>
    <property type="evidence" value="ECO:0007669"/>
    <property type="project" value="InterPro"/>
</dbReference>
<dbReference type="GO" id="GO:0007165">
    <property type="term" value="P:signal transduction"/>
    <property type="evidence" value="ECO:0007669"/>
    <property type="project" value="UniProtKB-KW"/>
</dbReference>
<keyword evidence="9 11" id="KW-0807">Transducer</keyword>
<feature type="transmembrane region" description="Helical" evidence="11">
    <location>
        <begin position="33"/>
        <end position="55"/>
    </location>
</feature>
<comment type="subunit">
    <text evidence="10">Interacts with Orco. Complexes exist early in the endomembrane system in olfactory sensory neurons (OSNs), coupling these complexes to the conserved ciliary trafficking pathway.</text>
</comment>
<evidence type="ECO:0000256" key="11">
    <source>
        <dbReference type="RuleBase" id="RU351113"/>
    </source>
</evidence>
<keyword evidence="8 11" id="KW-0675">Receptor</keyword>
<feature type="transmembrane region" description="Helical" evidence="11">
    <location>
        <begin position="189"/>
        <end position="210"/>
    </location>
</feature>
<keyword evidence="4 11" id="KW-0812">Transmembrane</keyword>
<evidence type="ECO:0000256" key="4">
    <source>
        <dbReference type="ARBA" id="ARBA00022692"/>
    </source>
</evidence>
<evidence type="ECO:0000256" key="1">
    <source>
        <dbReference type="ARBA" id="ARBA00004651"/>
    </source>
</evidence>
<proteinExistence type="evidence at transcript level"/>
<comment type="caution">
    <text evidence="11">Lacks conserved residue(s) required for the propagation of feature annotation.</text>
</comment>
<keyword evidence="7 11" id="KW-0472">Membrane</keyword>
<accession>A0A1B3B792</accession>
<evidence type="ECO:0000256" key="7">
    <source>
        <dbReference type="ARBA" id="ARBA00023136"/>
    </source>
</evidence>
<feature type="transmembrane region" description="Helical" evidence="11">
    <location>
        <begin position="125"/>
        <end position="147"/>
    </location>
</feature>
<comment type="similarity">
    <text evidence="11">Belongs to the insect chemoreceptor superfamily. Heteromeric odorant receptor channel (TC 1.A.69) family.</text>
</comment>
<sequence>MKNKNVEKYFHGTIYYFRTIGFDYENKNKLMHYYLMAGIINSAIIIFGQISFNIFQEVNLQQRTTNLSYLNYYLVSSAKLIALFFYRDTVNDVLNEFRQIYPSEDLEKAYKLDKYLRQSLMIEKILAIFFEVVTIFYTWFPLVLSVLDFIDSGKFSFRLPYMCWYGFNFAKYNYWFYGFKYLLQAHATWVSAITILALDLCLFSSLLQLCMHFDIINKNILSIEAAKDEEATALLKEQVAYHQKLLSLAEKLNAVFTPSVLFSLLSSSLIICFTGFQLLGDITLFIVVKAIFLLAYELKQVAITCFLGDKLIEISLKISDAIYEHNWYKGTPKYRRLVLMVLMRSQHSVALHIAGISDISLQTFRQVMSISYQIFTLLRTG</sequence>
<dbReference type="InterPro" id="IPR004117">
    <property type="entry name" value="7tm6_olfct_rcpt"/>
</dbReference>
<evidence type="ECO:0000256" key="9">
    <source>
        <dbReference type="ARBA" id="ARBA00023224"/>
    </source>
</evidence>
<evidence type="ECO:0000256" key="10">
    <source>
        <dbReference type="ARBA" id="ARBA00038679"/>
    </source>
</evidence>
<name>A0A1B3B792_SCAPY</name>
<dbReference type="AlphaFoldDB" id="A0A1B3B792"/>
<dbReference type="EMBL" id="KU291825">
    <property type="protein sequence ID" value="AOE48075.1"/>
    <property type="molecule type" value="mRNA"/>
</dbReference>
<protein>
    <recommendedName>
        <fullName evidence="11">Odorant receptor</fullName>
    </recommendedName>
</protein>
<dbReference type="Pfam" id="PF02949">
    <property type="entry name" value="7tm_6"/>
    <property type="match status" value="1"/>
</dbReference>
<keyword evidence="3 11" id="KW-0716">Sensory transduction</keyword>
<keyword evidence="2" id="KW-1003">Cell membrane</keyword>
<organism evidence="12">
    <name type="scientific">Scaeva pyrastri</name>
    <name type="common">Hoverfly</name>
    <name type="synonym">Musca pyrastri</name>
    <dbReference type="NCBI Taxonomy" id="219539"/>
    <lineage>
        <taxon>Eukaryota</taxon>
        <taxon>Metazoa</taxon>
        <taxon>Ecdysozoa</taxon>
        <taxon>Arthropoda</taxon>
        <taxon>Hexapoda</taxon>
        <taxon>Insecta</taxon>
        <taxon>Pterygota</taxon>
        <taxon>Neoptera</taxon>
        <taxon>Endopterygota</taxon>
        <taxon>Diptera</taxon>
        <taxon>Brachycera</taxon>
        <taxon>Muscomorpha</taxon>
        <taxon>Syrphoidea</taxon>
        <taxon>Syrphidae</taxon>
        <taxon>Syrphinae</taxon>
        <taxon>Syrphini</taxon>
        <taxon>Scaeva</taxon>
    </lineage>
</organism>
<evidence type="ECO:0000256" key="2">
    <source>
        <dbReference type="ARBA" id="ARBA00022475"/>
    </source>
</evidence>
<feature type="transmembrane region" description="Helical" evidence="11">
    <location>
        <begin position="252"/>
        <end position="276"/>
    </location>
</feature>
<evidence type="ECO:0000256" key="3">
    <source>
        <dbReference type="ARBA" id="ARBA00022606"/>
    </source>
</evidence>
<feature type="transmembrane region" description="Helical" evidence="11">
    <location>
        <begin position="67"/>
        <end position="86"/>
    </location>
</feature>
<evidence type="ECO:0000256" key="8">
    <source>
        <dbReference type="ARBA" id="ARBA00023170"/>
    </source>
</evidence>
<dbReference type="GO" id="GO:0005549">
    <property type="term" value="F:odorant binding"/>
    <property type="evidence" value="ECO:0007669"/>
    <property type="project" value="InterPro"/>
</dbReference>
<dbReference type="PANTHER" id="PTHR21137">
    <property type="entry name" value="ODORANT RECEPTOR"/>
    <property type="match status" value="1"/>
</dbReference>
<dbReference type="PANTHER" id="PTHR21137:SF44">
    <property type="entry name" value="ODORANT RECEPTOR 13A-RELATED"/>
    <property type="match status" value="1"/>
</dbReference>
<reference evidence="12" key="1">
    <citation type="submission" date="2015-12" db="EMBL/GenBank/DDBJ databases">
        <authorList>
            <person name="Shamseldin A."/>
            <person name="Moawad H."/>
            <person name="Abd El-Rahim W.M."/>
            <person name="Sadowsky M.J."/>
        </authorList>
    </citation>
    <scope>NUCLEOTIDE SEQUENCE</scope>
</reference>
<keyword evidence="5 11" id="KW-0552">Olfaction</keyword>
<evidence type="ECO:0000256" key="6">
    <source>
        <dbReference type="ARBA" id="ARBA00022989"/>
    </source>
</evidence>
<reference evidence="12" key="2">
    <citation type="journal article" date="2016" name="PLoS ONE">
        <title>Molecular Characterization and Sex Distribution of Chemosensory Receptor Gene Family Based on Transcriptome Analysis of Scaeva pyrastri.</title>
        <authorList>
            <person name="Li X.M."/>
            <person name="Zhu X.Y."/>
            <person name="He P."/>
            <person name="Xu L."/>
            <person name="Sun L."/>
            <person name="Chen L."/>
            <person name="Wang Z.Q."/>
            <person name="Deng D.G."/>
            <person name="Zhang Y.N."/>
        </authorList>
    </citation>
    <scope>NUCLEOTIDE SEQUENCE</scope>
</reference>
<evidence type="ECO:0000313" key="12">
    <source>
        <dbReference type="EMBL" id="AOE48075.1"/>
    </source>
</evidence>
<comment type="subcellular location">
    <subcellularLocation>
        <location evidence="1 11">Cell membrane</location>
        <topology evidence="1 11">Multi-pass membrane protein</topology>
    </subcellularLocation>
</comment>
<keyword evidence="6 11" id="KW-1133">Transmembrane helix</keyword>
<dbReference type="GO" id="GO:0005886">
    <property type="term" value="C:plasma membrane"/>
    <property type="evidence" value="ECO:0007669"/>
    <property type="project" value="UniProtKB-SubCell"/>
</dbReference>